<accession>A0AAJ8KVH7</accession>
<dbReference type="InterPro" id="IPR021858">
    <property type="entry name" value="Fun_TF"/>
</dbReference>
<feature type="domain" description="Zn(2)-C6 fungal-type" evidence="4">
    <location>
        <begin position="17"/>
        <end position="47"/>
    </location>
</feature>
<reference evidence="5" key="1">
    <citation type="submission" date="2013-07" db="EMBL/GenBank/DDBJ databases">
        <authorList>
            <consortium name="The Broad Institute Genome Sequencing Platform"/>
            <person name="Cuomo C."/>
            <person name="Litvintseva A."/>
            <person name="Chen Y."/>
            <person name="Heitman J."/>
            <person name="Sun S."/>
            <person name="Springer D."/>
            <person name="Dromer F."/>
            <person name="Young S.K."/>
            <person name="Zeng Q."/>
            <person name="Gargeya S."/>
            <person name="Fitzgerald M."/>
            <person name="Abouelleil A."/>
            <person name="Alvarado L."/>
            <person name="Berlin A.M."/>
            <person name="Chapman S.B."/>
            <person name="Dewar J."/>
            <person name="Goldberg J."/>
            <person name="Griggs A."/>
            <person name="Gujja S."/>
            <person name="Hansen M."/>
            <person name="Howarth C."/>
            <person name="Imamovic A."/>
            <person name="Larimer J."/>
            <person name="McCowan C."/>
            <person name="Murphy C."/>
            <person name="Pearson M."/>
            <person name="Priest M."/>
            <person name="Roberts A."/>
            <person name="Saif S."/>
            <person name="Shea T."/>
            <person name="Sykes S."/>
            <person name="Wortman J."/>
            <person name="Nusbaum C."/>
            <person name="Birren B."/>
        </authorList>
    </citation>
    <scope>NUCLEOTIDE SEQUENCE</scope>
    <source>
        <strain evidence="5">CBS 10117</strain>
    </source>
</reference>
<dbReference type="GeneID" id="28972143"/>
<dbReference type="SUPFAM" id="SSF57701">
    <property type="entry name" value="Zn2/Cys6 DNA-binding domain"/>
    <property type="match status" value="1"/>
</dbReference>
<dbReference type="PANTHER" id="PTHR37534:SF20">
    <property type="entry name" value="PRO1A C6 ZINK-FINGER PROTEIN"/>
    <property type="match status" value="1"/>
</dbReference>
<name>A0AAJ8KVH7_9TREE</name>
<dbReference type="PROSITE" id="PS50048">
    <property type="entry name" value="ZN2_CY6_FUNGAL_2"/>
    <property type="match status" value="1"/>
</dbReference>
<dbReference type="Gene3D" id="4.10.240.10">
    <property type="entry name" value="Zn(2)-C6 fungal-type DNA-binding domain"/>
    <property type="match status" value="1"/>
</dbReference>
<evidence type="ECO:0000313" key="5">
    <source>
        <dbReference type="EMBL" id="WWC64307.1"/>
    </source>
</evidence>
<dbReference type="AlphaFoldDB" id="A0AAJ8KVH7"/>
<evidence type="ECO:0000256" key="1">
    <source>
        <dbReference type="ARBA" id="ARBA00004123"/>
    </source>
</evidence>
<evidence type="ECO:0000313" key="6">
    <source>
        <dbReference type="Proteomes" id="UP000078595"/>
    </source>
</evidence>
<dbReference type="PANTHER" id="PTHR37534">
    <property type="entry name" value="TRANSCRIPTIONAL ACTIVATOR PROTEIN UGA3"/>
    <property type="match status" value="1"/>
</dbReference>
<organism evidence="5 6">
    <name type="scientific">Kwoniella dejecticola CBS 10117</name>
    <dbReference type="NCBI Taxonomy" id="1296121"/>
    <lineage>
        <taxon>Eukaryota</taxon>
        <taxon>Fungi</taxon>
        <taxon>Dikarya</taxon>
        <taxon>Basidiomycota</taxon>
        <taxon>Agaricomycotina</taxon>
        <taxon>Tremellomycetes</taxon>
        <taxon>Tremellales</taxon>
        <taxon>Cryptococcaceae</taxon>
        <taxon>Kwoniella</taxon>
    </lineage>
</organism>
<keyword evidence="2" id="KW-0539">Nucleus</keyword>
<proteinExistence type="predicted"/>
<evidence type="ECO:0000256" key="3">
    <source>
        <dbReference type="SAM" id="MobiDB-lite"/>
    </source>
</evidence>
<dbReference type="KEGG" id="kdj:28972143"/>
<dbReference type="GO" id="GO:0008270">
    <property type="term" value="F:zinc ion binding"/>
    <property type="evidence" value="ECO:0007669"/>
    <property type="project" value="InterPro"/>
</dbReference>
<dbReference type="EMBL" id="CP144537">
    <property type="protein sequence ID" value="WWC64307.1"/>
    <property type="molecule type" value="Genomic_DNA"/>
</dbReference>
<gene>
    <name evidence="5" type="ORF">I303_106917</name>
</gene>
<reference evidence="5" key="2">
    <citation type="submission" date="2024-02" db="EMBL/GenBank/DDBJ databases">
        <title>Comparative genomics of Cryptococcus and Kwoniella reveals pathogenesis evolution and contrasting modes of karyotype evolution via chromosome fusion or intercentromeric recombination.</title>
        <authorList>
            <person name="Coelho M.A."/>
            <person name="David-Palma M."/>
            <person name="Shea T."/>
            <person name="Bowers K."/>
            <person name="McGinley-Smith S."/>
            <person name="Mohammad A.W."/>
            <person name="Gnirke A."/>
            <person name="Yurkov A.M."/>
            <person name="Nowrousian M."/>
            <person name="Sun S."/>
            <person name="Cuomo C.A."/>
            <person name="Heitman J."/>
        </authorList>
    </citation>
    <scope>NUCLEOTIDE SEQUENCE</scope>
    <source>
        <strain evidence="5">CBS 10117</strain>
    </source>
</reference>
<feature type="region of interest" description="Disordered" evidence="3">
    <location>
        <begin position="46"/>
        <end position="72"/>
    </location>
</feature>
<comment type="subcellular location">
    <subcellularLocation>
        <location evidence="1">Nucleus</location>
    </subcellularLocation>
</comment>
<dbReference type="Pfam" id="PF11951">
    <property type="entry name" value="Fungal_trans_2"/>
    <property type="match status" value="1"/>
</dbReference>
<evidence type="ECO:0000259" key="4">
    <source>
        <dbReference type="PROSITE" id="PS50048"/>
    </source>
</evidence>
<dbReference type="Pfam" id="PF00172">
    <property type="entry name" value="Zn_clus"/>
    <property type="match status" value="1"/>
</dbReference>
<dbReference type="GO" id="GO:0005634">
    <property type="term" value="C:nucleus"/>
    <property type="evidence" value="ECO:0007669"/>
    <property type="project" value="UniProtKB-SubCell"/>
</dbReference>
<dbReference type="InterPro" id="IPR001138">
    <property type="entry name" value="Zn2Cys6_DnaBD"/>
</dbReference>
<dbReference type="SMART" id="SM00066">
    <property type="entry name" value="GAL4"/>
    <property type="match status" value="1"/>
</dbReference>
<dbReference type="InterPro" id="IPR036864">
    <property type="entry name" value="Zn2-C6_fun-type_DNA-bd_sf"/>
</dbReference>
<dbReference type="GO" id="GO:0000981">
    <property type="term" value="F:DNA-binding transcription factor activity, RNA polymerase II-specific"/>
    <property type="evidence" value="ECO:0007669"/>
    <property type="project" value="InterPro"/>
</dbReference>
<dbReference type="PROSITE" id="PS00463">
    <property type="entry name" value="ZN2_CY6_FUNGAL_1"/>
    <property type="match status" value="1"/>
</dbReference>
<dbReference type="RefSeq" id="XP_018258904.2">
    <property type="nucleotide sequence ID" value="XM_018411703.2"/>
</dbReference>
<dbReference type="Proteomes" id="UP000078595">
    <property type="component" value="Chromosome 8"/>
</dbReference>
<dbReference type="CDD" id="cd00067">
    <property type="entry name" value="GAL4"/>
    <property type="match status" value="1"/>
</dbReference>
<protein>
    <recommendedName>
        <fullName evidence="4">Zn(2)-C6 fungal-type domain-containing protein</fullName>
    </recommendedName>
</protein>
<sequence>MTELEDYRPKFTRSRTGCLRCRKGKHKCDEEKPTCRRCHNVSKECVYPPEPPPRSTVRAPKKKRPKPNAESIEELVRPESGSRDACDTISLGNNGGSNGMMPFYLTPSDYLTLSFPDAQERDLMRHLLYFGNVVMYSVPVQNEPIQFLHLAKCLQHSRGFSLESDALLLSLISIAAGHKSSLIAQQEKKYSDKYPPIRWDVLSESNGHANLQHSVGASQSAQRMISDHFSTTSLSICQTAVAFRASGSGLTTEMSNLLLTSALAIIIAQCLNAGRLWKQAFETACDLIELRGGPAQMLEQAKATSESEMVRIRLLLENFVVVDVCQCLASGLAPRLMREPFALWWYDYVSNDADTVHNSYGVDRAIVEVANRVNILVHESFVLDSMLDKGYLDTHNQKVENVLQELHIWETSFSQQSDRNLRVLYGNRVMVNMLKVVVNVDLLKKSHSDLAVQEAAWAAMTAFEEGKQLDHGVGLLLAAIITGSVLQEETKRAQARGVITRLRATADYAYDVDEAAAMLDKVYRLRDEGIVDPSWRLGTNSGLLVF</sequence>
<evidence type="ECO:0000256" key="2">
    <source>
        <dbReference type="ARBA" id="ARBA00023242"/>
    </source>
</evidence>
<keyword evidence="6" id="KW-1185">Reference proteome</keyword>